<feature type="binding site" evidence="9">
    <location>
        <position position="181"/>
    </location>
    <ligand>
        <name>Zn(2+)</name>
        <dbReference type="ChEBI" id="CHEBI:29105"/>
    </ligand>
</feature>
<organism evidence="10 11">
    <name type="scientific">Candidatus Contendibacter odensensis</name>
    <dbReference type="NCBI Taxonomy" id="1400860"/>
    <lineage>
        <taxon>Bacteria</taxon>
        <taxon>Pseudomonadati</taxon>
        <taxon>Pseudomonadota</taxon>
        <taxon>Gammaproteobacteria</taxon>
        <taxon>Candidatus Competibacteraceae</taxon>
        <taxon>Candidatus Contendibacter</taxon>
    </lineage>
</organism>
<proteinExistence type="predicted"/>
<dbReference type="GO" id="GO:0008725">
    <property type="term" value="F:DNA-3-methyladenine glycosylase activity"/>
    <property type="evidence" value="ECO:0007669"/>
    <property type="project" value="UniProtKB-EC"/>
</dbReference>
<evidence type="ECO:0000256" key="2">
    <source>
        <dbReference type="ARBA" id="ARBA00022763"/>
    </source>
</evidence>
<dbReference type="SUPFAM" id="SSF48150">
    <property type="entry name" value="DNA-glycosylase"/>
    <property type="match status" value="1"/>
</dbReference>
<name>A0A2G6PEE4_9GAMM</name>
<gene>
    <name evidence="10" type="ORF">CSA09_04365</name>
</gene>
<feature type="binding site" evidence="9">
    <location>
        <position position="177"/>
    </location>
    <ligand>
        <name>Zn(2+)</name>
        <dbReference type="ChEBI" id="CHEBI:29105"/>
    </ligand>
</feature>
<dbReference type="GO" id="GO:0046872">
    <property type="term" value="F:metal ion binding"/>
    <property type="evidence" value="ECO:0007669"/>
    <property type="project" value="UniProtKB-KW"/>
</dbReference>
<evidence type="ECO:0000256" key="6">
    <source>
        <dbReference type="ARBA" id="ARBA00052558"/>
    </source>
</evidence>
<evidence type="ECO:0000256" key="3">
    <source>
        <dbReference type="ARBA" id="ARBA00022801"/>
    </source>
</evidence>
<evidence type="ECO:0000256" key="9">
    <source>
        <dbReference type="PIRSR" id="PIRSR604597-1"/>
    </source>
</evidence>
<dbReference type="NCBIfam" id="TIGR00624">
    <property type="entry name" value="tag"/>
    <property type="match status" value="1"/>
</dbReference>
<dbReference type="InterPro" id="IPR004597">
    <property type="entry name" value="Tag"/>
</dbReference>
<comment type="caution">
    <text evidence="10">The sequence shown here is derived from an EMBL/GenBank/DDBJ whole genome shotgun (WGS) entry which is preliminary data.</text>
</comment>
<dbReference type="PANTHER" id="PTHR30037:SF4">
    <property type="entry name" value="DNA-3-METHYLADENINE GLYCOSYLASE I"/>
    <property type="match status" value="1"/>
</dbReference>
<keyword evidence="1 9" id="KW-0479">Metal-binding</keyword>
<dbReference type="Proteomes" id="UP000229278">
    <property type="component" value="Unassembled WGS sequence"/>
</dbReference>
<dbReference type="Pfam" id="PF03352">
    <property type="entry name" value="Adenine_glyco"/>
    <property type="match status" value="1"/>
</dbReference>
<sequence>MPIRRCPWCGTDSLYRDYHDHEWGVPVHDNRRLFEMLILEGTQAGLSWLTILRKRNHYRHAFDSFDPERIARYEQPQIDRLLADTGIVRNRRKIEAAIKNAQGYLQLQEQQGAFNTFLWQFVDFSPKQNQWQSVTEVPSHTPESENMSRALRHYGFSFVGPTICYAFMQAVGMVNDHVIDCFRHSALSSPTSPQTAIDTMVGTGTVPEIHE</sequence>
<keyword evidence="2" id="KW-0227">DNA damage</keyword>
<dbReference type="EMBL" id="PDTV01000010">
    <property type="protein sequence ID" value="PIE82927.1"/>
    <property type="molecule type" value="Genomic_DNA"/>
</dbReference>
<dbReference type="EC" id="3.2.2.20" evidence="8"/>
<dbReference type="GO" id="GO:0006284">
    <property type="term" value="P:base-excision repair"/>
    <property type="evidence" value="ECO:0007669"/>
    <property type="project" value="InterPro"/>
</dbReference>
<evidence type="ECO:0000256" key="4">
    <source>
        <dbReference type="ARBA" id="ARBA00022833"/>
    </source>
</evidence>
<dbReference type="FunFam" id="1.10.340.30:FF:000009">
    <property type="entry name" value="DNA-3-methyladenine glycosylase I"/>
    <property type="match status" value="1"/>
</dbReference>
<evidence type="ECO:0000313" key="11">
    <source>
        <dbReference type="Proteomes" id="UP000229278"/>
    </source>
</evidence>
<evidence type="ECO:0000313" key="10">
    <source>
        <dbReference type="EMBL" id="PIE82927.1"/>
    </source>
</evidence>
<comment type="catalytic activity">
    <reaction evidence="6">
        <text>Hydrolysis of alkylated DNA, releasing 3-methyladenine.</text>
        <dbReference type="EC" id="3.2.2.20"/>
    </reaction>
</comment>
<keyword evidence="5" id="KW-0234">DNA repair</keyword>
<evidence type="ECO:0000256" key="7">
    <source>
        <dbReference type="ARBA" id="ARBA00057608"/>
    </source>
</evidence>
<dbReference type="InterPro" id="IPR005019">
    <property type="entry name" value="Adenine_glyco"/>
</dbReference>
<dbReference type="Gene3D" id="1.10.340.30">
    <property type="entry name" value="Hypothetical protein, domain 2"/>
    <property type="match status" value="1"/>
</dbReference>
<protein>
    <recommendedName>
        <fullName evidence="8">DNA-3-methyladenine glycosylase I</fullName>
        <ecNumber evidence="8">3.2.2.20</ecNumber>
    </recommendedName>
</protein>
<feature type="binding site" evidence="9">
    <location>
        <position position="6"/>
    </location>
    <ligand>
        <name>Zn(2+)</name>
        <dbReference type="ChEBI" id="CHEBI:29105"/>
    </ligand>
</feature>
<keyword evidence="3" id="KW-0378">Hydrolase</keyword>
<dbReference type="InterPro" id="IPR052891">
    <property type="entry name" value="DNA-3mA_glycosylase"/>
</dbReference>
<evidence type="ECO:0000256" key="1">
    <source>
        <dbReference type="ARBA" id="ARBA00022723"/>
    </source>
</evidence>
<keyword evidence="4 9" id="KW-0862">Zinc</keyword>
<comment type="function">
    <text evidence="7">Hydrolysis of the deoxyribose N-glycosidic bond to excise 3-methyladenine from the damaged DNA polymer formed by alkylation lesions.</text>
</comment>
<dbReference type="PANTHER" id="PTHR30037">
    <property type="entry name" value="DNA-3-METHYLADENINE GLYCOSYLASE 1"/>
    <property type="match status" value="1"/>
</dbReference>
<dbReference type="InterPro" id="IPR011257">
    <property type="entry name" value="DNA_glycosylase"/>
</dbReference>
<evidence type="ECO:0000256" key="8">
    <source>
        <dbReference type="ARBA" id="ARBA00066766"/>
    </source>
</evidence>
<accession>A0A2G6PEE4</accession>
<feature type="binding site" evidence="9">
    <location>
        <position position="19"/>
    </location>
    <ligand>
        <name>Zn(2+)</name>
        <dbReference type="ChEBI" id="CHEBI:29105"/>
    </ligand>
</feature>
<evidence type="ECO:0000256" key="5">
    <source>
        <dbReference type="ARBA" id="ARBA00023204"/>
    </source>
</evidence>
<reference evidence="10 11" key="1">
    <citation type="submission" date="2017-10" db="EMBL/GenBank/DDBJ databases">
        <title>Novel microbial diversity and functional potential in the marine mammal oral microbiome.</title>
        <authorList>
            <person name="Dudek N.K."/>
            <person name="Sun C.L."/>
            <person name="Burstein D."/>
            <person name="Kantor R.S."/>
            <person name="Aliaga Goltsman D.S."/>
            <person name="Bik E.M."/>
            <person name="Thomas B.C."/>
            <person name="Banfield J.F."/>
            <person name="Relman D.A."/>
        </authorList>
    </citation>
    <scope>NUCLEOTIDE SEQUENCE [LARGE SCALE GENOMIC DNA]</scope>
    <source>
        <strain evidence="10">DOLJORAL78_50_517</strain>
    </source>
</reference>
<dbReference type="AlphaFoldDB" id="A0A2G6PEE4"/>